<dbReference type="eggNOG" id="ENOG502RIY9">
    <property type="taxonomic scope" value="Eukaryota"/>
</dbReference>
<feature type="coiled-coil region" evidence="1">
    <location>
        <begin position="166"/>
        <end position="447"/>
    </location>
</feature>
<dbReference type="OMA" id="EYQCYHD"/>
<evidence type="ECO:0000313" key="4">
    <source>
        <dbReference type="EMBL" id="CCH62117.1"/>
    </source>
</evidence>
<keyword evidence="5" id="KW-1185">Reference proteome</keyword>
<feature type="region of interest" description="Disordered" evidence="2">
    <location>
        <begin position="1"/>
        <end position="43"/>
    </location>
</feature>
<name>I2H6W5_HENB6</name>
<dbReference type="FunCoup" id="I2H6W5">
    <property type="interactions" value="156"/>
</dbReference>
<dbReference type="Pfam" id="PF16796">
    <property type="entry name" value="Microtub_bd"/>
    <property type="match status" value="1"/>
</dbReference>
<dbReference type="InterPro" id="IPR031852">
    <property type="entry name" value="Vik1/Cik1_MT-bd"/>
</dbReference>
<dbReference type="HOGENOM" id="CLU_371384_0_0_1"/>
<dbReference type="AlphaFoldDB" id="I2H6W5"/>
<dbReference type="EMBL" id="HE806322">
    <property type="protein sequence ID" value="CCH62117.1"/>
    <property type="molecule type" value="Genomic_DNA"/>
</dbReference>
<dbReference type="STRING" id="1071380.I2H6W5"/>
<dbReference type="InParanoid" id="I2H6W5"/>
<dbReference type="GO" id="GO:0008017">
    <property type="term" value="F:microtubule binding"/>
    <property type="evidence" value="ECO:0007669"/>
    <property type="project" value="InterPro"/>
</dbReference>
<protein>
    <recommendedName>
        <fullName evidence="3">Spindle pole body-associated protein Vik1/Cik1 microtubule binding domain-containing protein</fullName>
    </recommendedName>
</protein>
<dbReference type="Gene3D" id="3.40.850.20">
    <property type="match status" value="1"/>
</dbReference>
<organism evidence="4 5">
    <name type="scientific">Henningerozyma blattae (strain ATCC 34711 / CBS 6284 / DSM 70876 / NBRC 10599 / NRRL Y-10934 / UCD 77-7)</name>
    <name type="common">Yeast</name>
    <name type="synonym">Tetrapisispora blattae</name>
    <dbReference type="NCBI Taxonomy" id="1071380"/>
    <lineage>
        <taxon>Eukaryota</taxon>
        <taxon>Fungi</taxon>
        <taxon>Dikarya</taxon>
        <taxon>Ascomycota</taxon>
        <taxon>Saccharomycotina</taxon>
        <taxon>Saccharomycetes</taxon>
        <taxon>Saccharomycetales</taxon>
        <taxon>Saccharomycetaceae</taxon>
        <taxon>Henningerozyma</taxon>
    </lineage>
</organism>
<feature type="domain" description="Spindle pole body-associated protein Vik1/Cik1 microtubule binding" evidence="3">
    <location>
        <begin position="430"/>
        <end position="572"/>
    </location>
</feature>
<dbReference type="Proteomes" id="UP000002866">
    <property type="component" value="Chromosome 7"/>
</dbReference>
<accession>I2H6W5</accession>
<sequence>MISKIPSINRPNISLSTTHIHSSTSSQDHITKNNNNNTTTTNDNIFYKRQKLNAPNDYFGLIPSNSNGTNVQESNNSSFNITPTYNKSNHSTNILMDNTSILNSKPMINTPSTTILSENVLDIQNSNQSNILKFQKNSTPKQKYLFGDASTIEEVKIGKRNVLRSLSQLKKNIRSLNYDIDSLTKKNQDLEYKICKFKNSINLIDSKNKDYDLKVQNLNEKLVLENENMNIYLSEVKLKLENKLKNINDDLIDKYNDEIKDWELKIKEVKEMKPSKEFLIELEALKETLAEKENELNELKNSNQLKLIDYENKLKEEFELFKLEKSMPLQNLTNESYSLIEQIKQLNEQKSNLLKEIESLDSQISDVNNNIEDKNKKIEDLSNGNIPLKLELEKLEKIFEEKLKESNEIKKEAELSNISYRKSLNNLKLQELKNKILENSIEDLKGTLRCYSYLNEENFVKNYSKICSTITPDFKIDYFYKNIHFQNAKRNNNISTNNNNNNSNNKVFKFSKILSNLKFPSEKELLEKEYAVYHNSNLKKNTNFTLFSISPIKCWDELIKQIIKFVSTNNNYLNANVNEETIEDYYTKKVDYKINLQVIDNLTAQGNLINIDTENNSLKIDETIESIELNNDIQTMPFLNENDSPLPNIQLLTFTYWNKSTDSISSSLPVIFYFVQMNGIQNMNGLYNLLSNNIYDHTSITNTVIKHLLNHTQNCFLLNMQDEIEQADIFQAIMNLSQVIYNSKVSSTC</sequence>
<evidence type="ECO:0000259" key="3">
    <source>
        <dbReference type="Pfam" id="PF16796"/>
    </source>
</evidence>
<proteinExistence type="predicted"/>
<evidence type="ECO:0000256" key="1">
    <source>
        <dbReference type="SAM" id="Coils"/>
    </source>
</evidence>
<reference evidence="4 5" key="1">
    <citation type="journal article" date="2011" name="Proc. Natl. Acad. Sci. U.S.A.">
        <title>Evolutionary erosion of yeast sex chromosomes by mating-type switching accidents.</title>
        <authorList>
            <person name="Gordon J.L."/>
            <person name="Armisen D."/>
            <person name="Proux-Wera E."/>
            <person name="Oheigeartaigh S.S."/>
            <person name="Byrne K.P."/>
            <person name="Wolfe K.H."/>
        </authorList>
    </citation>
    <scope>NUCLEOTIDE SEQUENCE [LARGE SCALE GENOMIC DNA]</scope>
    <source>
        <strain evidence="5">ATCC 34711 / CBS 6284 / DSM 70876 / NBRC 10599 / NRRL Y-10934 / UCD 77-7</strain>
    </source>
</reference>
<gene>
    <name evidence="4" type="primary">TBLA0G01730</name>
    <name evidence="4" type="ORF">TBLA_0G01730</name>
</gene>
<dbReference type="GeneID" id="14497249"/>
<dbReference type="OrthoDB" id="4067584at2759"/>
<dbReference type="KEGG" id="tbl:TBLA_0G01730"/>
<feature type="compositionally biased region" description="Low complexity" evidence="2">
    <location>
        <begin position="13"/>
        <end position="43"/>
    </location>
</feature>
<evidence type="ECO:0000256" key="2">
    <source>
        <dbReference type="SAM" id="MobiDB-lite"/>
    </source>
</evidence>
<dbReference type="RefSeq" id="XP_004181636.1">
    <property type="nucleotide sequence ID" value="XM_004181588.1"/>
</dbReference>
<keyword evidence="1" id="KW-0175">Coiled coil</keyword>
<evidence type="ECO:0000313" key="5">
    <source>
        <dbReference type="Proteomes" id="UP000002866"/>
    </source>
</evidence>